<reference evidence="9" key="3">
    <citation type="submission" date="2020-11" db="EMBL/GenBank/DDBJ databases">
        <title>Intraspecies plasmid and genomic variation of Mycobacterium kubicae revealed by the complete genome sequences of two clinical isolates.</title>
        <authorList>
            <person name="Hendrix J.R."/>
            <person name="Epperson L.E."/>
            <person name="Honda J.R."/>
            <person name="Strong M."/>
        </authorList>
    </citation>
    <scope>NUCLEOTIDE SEQUENCE</scope>
    <source>
        <strain evidence="9">JCM 13573</strain>
    </source>
</reference>
<feature type="domain" description="Carrier" evidence="6">
    <location>
        <begin position="894"/>
        <end position="975"/>
    </location>
</feature>
<protein>
    <submittedName>
        <fullName evidence="8 9">Polyketide synthase</fullName>
    </submittedName>
</protein>
<evidence type="ECO:0000256" key="5">
    <source>
        <dbReference type="SAM" id="MobiDB-lite"/>
    </source>
</evidence>
<dbReference type="GO" id="GO:0004315">
    <property type="term" value="F:3-oxoacyl-[acyl-carrier-protein] synthase activity"/>
    <property type="evidence" value="ECO:0007669"/>
    <property type="project" value="InterPro"/>
</dbReference>
<dbReference type="InterPro" id="IPR014031">
    <property type="entry name" value="Ketoacyl_synth_C"/>
</dbReference>
<dbReference type="SUPFAM" id="SSF52151">
    <property type="entry name" value="FabD/lysophospholipase-like"/>
    <property type="match status" value="1"/>
</dbReference>
<organism evidence="9 11">
    <name type="scientific">Mycobacterium kubicae</name>
    <dbReference type="NCBI Taxonomy" id="120959"/>
    <lineage>
        <taxon>Bacteria</taxon>
        <taxon>Bacillati</taxon>
        <taxon>Actinomycetota</taxon>
        <taxon>Actinomycetes</taxon>
        <taxon>Mycobacteriales</taxon>
        <taxon>Mycobacteriaceae</taxon>
        <taxon>Mycobacterium</taxon>
        <taxon>Mycobacterium simiae complex</taxon>
    </lineage>
</organism>
<evidence type="ECO:0000313" key="8">
    <source>
        <dbReference type="EMBL" id="GFG65836.1"/>
    </source>
</evidence>
<evidence type="ECO:0000256" key="1">
    <source>
        <dbReference type="ARBA" id="ARBA00022450"/>
    </source>
</evidence>
<dbReference type="Gene3D" id="3.40.47.10">
    <property type="match status" value="1"/>
</dbReference>
<dbReference type="PROSITE" id="PS00606">
    <property type="entry name" value="KS3_1"/>
    <property type="match status" value="1"/>
</dbReference>
<dbReference type="InterPro" id="IPR009081">
    <property type="entry name" value="PP-bd_ACP"/>
</dbReference>
<dbReference type="Pfam" id="PF16197">
    <property type="entry name" value="KAsynt_C_assoc"/>
    <property type="match status" value="1"/>
</dbReference>
<dbReference type="PROSITE" id="PS00012">
    <property type="entry name" value="PHOSPHOPANTETHEINE"/>
    <property type="match status" value="1"/>
</dbReference>
<dbReference type="Gene3D" id="1.10.1200.10">
    <property type="entry name" value="ACP-like"/>
    <property type="match status" value="1"/>
</dbReference>
<dbReference type="RefSeq" id="WP_085075500.1">
    <property type="nucleotide sequence ID" value="NZ_CP045075.1"/>
</dbReference>
<dbReference type="Proteomes" id="UP000663583">
    <property type="component" value="Chromosome"/>
</dbReference>
<dbReference type="SUPFAM" id="SSF55048">
    <property type="entry name" value="Probable ACP-binding domain of malonyl-CoA ACP transacylase"/>
    <property type="match status" value="1"/>
</dbReference>
<evidence type="ECO:0000259" key="7">
    <source>
        <dbReference type="PROSITE" id="PS52004"/>
    </source>
</evidence>
<dbReference type="PROSITE" id="PS50075">
    <property type="entry name" value="CARRIER"/>
    <property type="match status" value="1"/>
</dbReference>
<keyword evidence="3" id="KW-0808">Transferase</keyword>
<dbReference type="InterPro" id="IPR050091">
    <property type="entry name" value="PKS_NRPS_Biosynth_Enz"/>
</dbReference>
<dbReference type="InterPro" id="IPR020841">
    <property type="entry name" value="PKS_Beta-ketoAc_synthase_dom"/>
</dbReference>
<dbReference type="Gene3D" id="3.30.70.3290">
    <property type="match status" value="1"/>
</dbReference>
<dbReference type="SUPFAM" id="SSF47336">
    <property type="entry name" value="ACP-like"/>
    <property type="match status" value="1"/>
</dbReference>
<evidence type="ECO:0000313" key="9">
    <source>
        <dbReference type="EMBL" id="QPI37846.1"/>
    </source>
</evidence>
<keyword evidence="2" id="KW-0597">Phosphoprotein</keyword>
<dbReference type="KEGG" id="mku:I2456_26980"/>
<dbReference type="Pfam" id="PF00698">
    <property type="entry name" value="Acyl_transf_1"/>
    <property type="match status" value="1"/>
</dbReference>
<proteinExistence type="predicted"/>
<evidence type="ECO:0000256" key="4">
    <source>
        <dbReference type="ARBA" id="ARBA00023268"/>
    </source>
</evidence>
<dbReference type="EMBL" id="BLKU01000005">
    <property type="protein sequence ID" value="GFG65836.1"/>
    <property type="molecule type" value="Genomic_DNA"/>
</dbReference>
<dbReference type="Pfam" id="PF00109">
    <property type="entry name" value="ketoacyl-synt"/>
    <property type="match status" value="1"/>
</dbReference>
<evidence type="ECO:0000256" key="3">
    <source>
        <dbReference type="ARBA" id="ARBA00022679"/>
    </source>
</evidence>
<dbReference type="InterPro" id="IPR001227">
    <property type="entry name" value="Ac_transferase_dom_sf"/>
</dbReference>
<dbReference type="InterPro" id="IPR016035">
    <property type="entry name" value="Acyl_Trfase/lysoPLipase"/>
</dbReference>
<dbReference type="GO" id="GO:0004312">
    <property type="term" value="F:fatty acid synthase activity"/>
    <property type="evidence" value="ECO:0007669"/>
    <property type="project" value="TreeGrafter"/>
</dbReference>
<dbReference type="EMBL" id="CP065047">
    <property type="protein sequence ID" value="QPI37846.1"/>
    <property type="molecule type" value="Genomic_DNA"/>
</dbReference>
<name>A0AAX1J9G6_9MYCO</name>
<dbReference type="PANTHER" id="PTHR43775">
    <property type="entry name" value="FATTY ACID SYNTHASE"/>
    <property type="match status" value="1"/>
</dbReference>
<dbReference type="Gene3D" id="3.40.366.10">
    <property type="entry name" value="Malonyl-Coenzyme A Acyl Carrier Protein, domain 2"/>
    <property type="match status" value="1"/>
</dbReference>
<feature type="domain" description="Ketosynthase family 3 (KS3)" evidence="7">
    <location>
        <begin position="1"/>
        <end position="420"/>
    </location>
</feature>
<reference evidence="8 10" key="1">
    <citation type="journal article" date="2019" name="Emerg. Microbes Infect.">
        <title>Comprehensive subspecies identification of 175 nontuberculous mycobacteria species based on 7547 genomic profiles.</title>
        <authorList>
            <person name="Matsumoto Y."/>
            <person name="Kinjo T."/>
            <person name="Motooka D."/>
            <person name="Nabeya D."/>
            <person name="Jung N."/>
            <person name="Uechi K."/>
            <person name="Horii T."/>
            <person name="Iida T."/>
            <person name="Fujita J."/>
            <person name="Nakamura S."/>
        </authorList>
    </citation>
    <scope>NUCLEOTIDE SEQUENCE [LARGE SCALE GENOMIC DNA]</scope>
    <source>
        <strain evidence="8 10">JCM 13573</strain>
    </source>
</reference>
<accession>A0AAX1J9G6</accession>
<dbReference type="InterPro" id="IPR018201">
    <property type="entry name" value="Ketoacyl_synth_AS"/>
</dbReference>
<dbReference type="InterPro" id="IPR032821">
    <property type="entry name" value="PKS_assoc"/>
</dbReference>
<dbReference type="InterPro" id="IPR036736">
    <property type="entry name" value="ACP-like_sf"/>
</dbReference>
<keyword evidence="4" id="KW-0511">Multifunctional enzyme</keyword>
<sequence>MMPIAVVGVDCRFPGAPDKDAFWRLLMEGAVTDSEVPSQRWDVDAYYRTDGAPGSMNTRRGHFLDNVDTFDNDFFGIAPIEAGGLDPQQRLLLESSWRAIEDAGIDPRSLTGTPTGVFVGIMSSEWSNLQILDFAGLTAFRGTGSGYFMTANRISYHLGLTGPSVAIDSACSSSLTAVHQGCAALRSGDADTVIAAGANLILTPSLSIFYTQAGLSAPDGRCKPFGLGADGIGRGEGVAAVVLRRLEDALADGQPIYAVVKSSVINHDGRSNGITAPSRRSQVELMRRALSLAEVDAGDIGFVEAHGTGTVLGDMIEANALGDVHKTRAGEPCLLGSVKGNIGHTEGSAGIAAFIKTCLALHHGVLPPTVFGGSANPALRLTEHGLQLADGPRKLPVDGTLGAVSSFGLGGSNAHAVLETAPPTALPAPGATGVLTISAPSVQALRRNAESMTAALQKLDTTQVASWCRSTNVVKRSNRHRLAVAGDRDTLVDGIRQFAAGAGDHLVSSAPLHRAPPSVGLLFSGQGAQYPGMTRRLYDAHPRYRENLDSAAAALDPHLGSDLLAAIFGPAPGLDHTSLAQPALFAVSYALGKTLLQSGIRVPFGIGHSVGEIAAACLAGVLTLHTAAKLIATRARLMGALPPGGAMIAVDLGVEQVKALVAEEPGCGIAAVNGPHSLTISGDADAVARVQTTVRQRGGKAVNLAVSHAFHSPLMEPMVADFRRETAGLQPAPAEFPLFSTVLGREVNGTEMTVDYWAAQICSPVLFFDAVQAALRTGRVDYLAEAGPKSALLTLARRGGLPPQTRSLMLCSGPDSDGTELLGVAATLMRDGYSPDLTALYGGPAGPRHRIPPYVFDTSRRFWFDGPVSYPSQLVRSAAAQQGDRVDEPADAEQPQTGTRGGVLALIADVGGYSVTTLSRSQRLADDLGYDSLLQLRLLDRLRAEYPPLLDTTVAEVLPRIHSVGDLIDFVMERLDEAGTAP</sequence>
<dbReference type="PANTHER" id="PTHR43775:SF37">
    <property type="entry name" value="SI:DKEY-61P9.11"/>
    <property type="match status" value="1"/>
</dbReference>
<keyword evidence="1" id="KW-0596">Phosphopantetheine</keyword>
<dbReference type="CDD" id="cd00833">
    <property type="entry name" value="PKS"/>
    <property type="match status" value="1"/>
</dbReference>
<gene>
    <name evidence="9" type="ORF">I2456_26980</name>
    <name evidence="8" type="ORF">MKUB_33260</name>
</gene>
<evidence type="ECO:0000256" key="2">
    <source>
        <dbReference type="ARBA" id="ARBA00022553"/>
    </source>
</evidence>
<dbReference type="SMART" id="SM00825">
    <property type="entry name" value="PKS_KS"/>
    <property type="match status" value="1"/>
</dbReference>
<evidence type="ECO:0000313" key="11">
    <source>
        <dbReference type="Proteomes" id="UP000663583"/>
    </source>
</evidence>
<evidence type="ECO:0000313" key="10">
    <source>
        <dbReference type="Proteomes" id="UP000465306"/>
    </source>
</evidence>
<dbReference type="SUPFAM" id="SSF53901">
    <property type="entry name" value="Thiolase-like"/>
    <property type="match status" value="1"/>
</dbReference>
<dbReference type="Proteomes" id="UP000465306">
    <property type="component" value="Unassembled WGS sequence"/>
</dbReference>
<dbReference type="InterPro" id="IPR016039">
    <property type="entry name" value="Thiolase-like"/>
</dbReference>
<dbReference type="InterPro" id="IPR016036">
    <property type="entry name" value="Malonyl_transacylase_ACP-bd"/>
</dbReference>
<dbReference type="GO" id="GO:0006633">
    <property type="term" value="P:fatty acid biosynthetic process"/>
    <property type="evidence" value="ECO:0007669"/>
    <property type="project" value="InterPro"/>
</dbReference>
<keyword evidence="10" id="KW-1185">Reference proteome</keyword>
<dbReference type="SMART" id="SM00827">
    <property type="entry name" value="PKS_AT"/>
    <property type="match status" value="1"/>
</dbReference>
<feature type="region of interest" description="Disordered" evidence="5">
    <location>
        <begin position="879"/>
        <end position="898"/>
    </location>
</feature>
<dbReference type="Pfam" id="PF02801">
    <property type="entry name" value="Ketoacyl-synt_C"/>
    <property type="match status" value="1"/>
</dbReference>
<dbReference type="InterPro" id="IPR014043">
    <property type="entry name" value="Acyl_transferase_dom"/>
</dbReference>
<dbReference type="InterPro" id="IPR006162">
    <property type="entry name" value="Ppantetheine_attach_site"/>
</dbReference>
<dbReference type="PROSITE" id="PS52004">
    <property type="entry name" value="KS3_2"/>
    <property type="match status" value="1"/>
</dbReference>
<evidence type="ECO:0000259" key="6">
    <source>
        <dbReference type="PROSITE" id="PS50075"/>
    </source>
</evidence>
<reference evidence="8" key="2">
    <citation type="submission" date="2020-02" db="EMBL/GenBank/DDBJ databases">
        <authorList>
            <person name="Matsumoto Y."/>
            <person name="Kinjo T."/>
            <person name="Motooka D."/>
            <person name="Nabeya D."/>
            <person name="Jung N."/>
            <person name="Uechi K."/>
            <person name="Horii T."/>
            <person name="Iida T."/>
            <person name="Fujita J."/>
            <person name="Nakamura S."/>
        </authorList>
    </citation>
    <scope>NUCLEOTIDE SEQUENCE</scope>
    <source>
        <strain evidence="8">JCM 13573</strain>
    </source>
</reference>
<dbReference type="AlphaFoldDB" id="A0AAX1J9G6"/>
<dbReference type="InterPro" id="IPR014030">
    <property type="entry name" value="Ketoacyl_synth_N"/>
</dbReference>